<protein>
    <submittedName>
        <fullName evidence="6">Two component transcriptional regulator, LuxR family</fullName>
    </submittedName>
</protein>
<dbReference type="PROSITE" id="PS50110">
    <property type="entry name" value="RESPONSE_REGULATORY"/>
    <property type="match status" value="1"/>
</dbReference>
<dbReference type="SUPFAM" id="SSF52172">
    <property type="entry name" value="CheY-like"/>
    <property type="match status" value="1"/>
</dbReference>
<dbReference type="PANTHER" id="PTHR45566:SF1">
    <property type="entry name" value="HTH-TYPE TRANSCRIPTIONAL REGULATOR YHJB-RELATED"/>
    <property type="match status" value="1"/>
</dbReference>
<organism evidence="6 7">
    <name type="scientific">Paraburkholderia phenazinium</name>
    <dbReference type="NCBI Taxonomy" id="60549"/>
    <lineage>
        <taxon>Bacteria</taxon>
        <taxon>Pseudomonadati</taxon>
        <taxon>Pseudomonadota</taxon>
        <taxon>Betaproteobacteria</taxon>
        <taxon>Burkholderiales</taxon>
        <taxon>Burkholderiaceae</taxon>
        <taxon>Paraburkholderia</taxon>
    </lineage>
</organism>
<keyword evidence="1 3" id="KW-0597">Phosphoprotein</keyword>
<gene>
    <name evidence="6" type="ORF">SAMN05444168_0862</name>
</gene>
<dbReference type="InterPro" id="IPR016032">
    <property type="entry name" value="Sig_transdc_resp-reg_C-effctor"/>
</dbReference>
<feature type="domain" description="Response regulatory" evidence="5">
    <location>
        <begin position="2"/>
        <end position="118"/>
    </location>
</feature>
<dbReference type="SMART" id="SM00448">
    <property type="entry name" value="REC"/>
    <property type="match status" value="1"/>
</dbReference>
<dbReference type="GO" id="GO:0000160">
    <property type="term" value="P:phosphorelay signal transduction system"/>
    <property type="evidence" value="ECO:0007669"/>
    <property type="project" value="InterPro"/>
</dbReference>
<dbReference type="InterPro" id="IPR000792">
    <property type="entry name" value="Tscrpt_reg_LuxR_C"/>
</dbReference>
<dbReference type="CDD" id="cd06170">
    <property type="entry name" value="LuxR_C_like"/>
    <property type="match status" value="1"/>
</dbReference>
<dbReference type="RefSeq" id="WP_074263130.1">
    <property type="nucleotide sequence ID" value="NZ_FSRM01000001.1"/>
</dbReference>
<dbReference type="Proteomes" id="UP000184693">
    <property type="component" value="Unassembled WGS sequence"/>
</dbReference>
<dbReference type="Gene3D" id="1.10.10.10">
    <property type="entry name" value="Winged helix-like DNA-binding domain superfamily/Winged helix DNA-binding domain"/>
    <property type="match status" value="1"/>
</dbReference>
<dbReference type="EMBL" id="FSRM01000001">
    <property type="protein sequence ID" value="SIN85027.1"/>
    <property type="molecule type" value="Genomic_DNA"/>
</dbReference>
<evidence type="ECO:0000259" key="4">
    <source>
        <dbReference type="PROSITE" id="PS50043"/>
    </source>
</evidence>
<dbReference type="PRINTS" id="PR00038">
    <property type="entry name" value="HTHLUXR"/>
</dbReference>
<evidence type="ECO:0000256" key="1">
    <source>
        <dbReference type="ARBA" id="ARBA00022553"/>
    </source>
</evidence>
<dbReference type="InterPro" id="IPR011006">
    <property type="entry name" value="CheY-like_superfamily"/>
</dbReference>
<dbReference type="InterPro" id="IPR058245">
    <property type="entry name" value="NreC/VraR/RcsB-like_REC"/>
</dbReference>
<feature type="domain" description="HTH luxR-type" evidence="4">
    <location>
        <begin position="158"/>
        <end position="224"/>
    </location>
</feature>
<sequence>MRVLLIDDHALLRAGVSLLLKQVRSDMEVVEAGTLAEGLEEARRQALNMVFLDLDLPDGHGFTALQQLKIDRPSLPVVIMSAQEDPAIIDKAIELHAMGFVPKSQNPDVLFAALQAALAGGVFLPASIVDRGDHSSPPSTAWPHGRPDPGGFGLGNQATTAFELGLTPREFDTLKWVVLGYPTKTIAQKMGIEDITIRKYVSSLLAHFNVRRRTELIVYVAKSGIRLGTPEISSPDQVVGCPR</sequence>
<dbReference type="InterPro" id="IPR051015">
    <property type="entry name" value="EvgA-like"/>
</dbReference>
<dbReference type="Pfam" id="PF00072">
    <property type="entry name" value="Response_reg"/>
    <property type="match status" value="1"/>
</dbReference>
<dbReference type="PROSITE" id="PS50043">
    <property type="entry name" value="HTH_LUXR_2"/>
    <property type="match status" value="1"/>
</dbReference>
<dbReference type="InterPro" id="IPR001789">
    <property type="entry name" value="Sig_transdc_resp-reg_receiver"/>
</dbReference>
<dbReference type="Pfam" id="PF00196">
    <property type="entry name" value="GerE"/>
    <property type="match status" value="1"/>
</dbReference>
<evidence type="ECO:0000313" key="6">
    <source>
        <dbReference type="EMBL" id="SIN85027.1"/>
    </source>
</evidence>
<feature type="modified residue" description="4-aspartylphosphate" evidence="3">
    <location>
        <position position="53"/>
    </location>
</feature>
<dbReference type="OrthoDB" id="3374006at2"/>
<dbReference type="AlphaFoldDB" id="A0A1N6EPX7"/>
<dbReference type="PANTHER" id="PTHR45566">
    <property type="entry name" value="HTH-TYPE TRANSCRIPTIONAL REGULATOR YHJB-RELATED"/>
    <property type="match status" value="1"/>
</dbReference>
<dbReference type="GO" id="GO:0006355">
    <property type="term" value="P:regulation of DNA-templated transcription"/>
    <property type="evidence" value="ECO:0007669"/>
    <property type="project" value="InterPro"/>
</dbReference>
<dbReference type="InterPro" id="IPR036388">
    <property type="entry name" value="WH-like_DNA-bd_sf"/>
</dbReference>
<evidence type="ECO:0000313" key="7">
    <source>
        <dbReference type="Proteomes" id="UP000184693"/>
    </source>
</evidence>
<keyword evidence="2" id="KW-0238">DNA-binding</keyword>
<proteinExistence type="predicted"/>
<dbReference type="SUPFAM" id="SSF46894">
    <property type="entry name" value="C-terminal effector domain of the bipartite response regulators"/>
    <property type="match status" value="1"/>
</dbReference>
<dbReference type="SMART" id="SM00421">
    <property type="entry name" value="HTH_LUXR"/>
    <property type="match status" value="1"/>
</dbReference>
<evidence type="ECO:0000259" key="5">
    <source>
        <dbReference type="PROSITE" id="PS50110"/>
    </source>
</evidence>
<dbReference type="GO" id="GO:0003677">
    <property type="term" value="F:DNA binding"/>
    <property type="evidence" value="ECO:0007669"/>
    <property type="project" value="UniProtKB-KW"/>
</dbReference>
<reference evidence="6 7" key="1">
    <citation type="submission" date="2016-11" db="EMBL/GenBank/DDBJ databases">
        <authorList>
            <person name="Jaros S."/>
            <person name="Januszkiewicz K."/>
            <person name="Wedrychowicz H."/>
        </authorList>
    </citation>
    <scope>NUCLEOTIDE SEQUENCE [LARGE SCALE GENOMIC DNA]</scope>
    <source>
        <strain evidence="6 7">GAS86</strain>
    </source>
</reference>
<name>A0A1N6EPX7_9BURK</name>
<dbReference type="CDD" id="cd17535">
    <property type="entry name" value="REC_NarL-like"/>
    <property type="match status" value="1"/>
</dbReference>
<accession>A0A1N6EPX7</accession>
<dbReference type="Gene3D" id="3.40.50.2300">
    <property type="match status" value="1"/>
</dbReference>
<evidence type="ECO:0000256" key="3">
    <source>
        <dbReference type="PROSITE-ProRule" id="PRU00169"/>
    </source>
</evidence>
<evidence type="ECO:0000256" key="2">
    <source>
        <dbReference type="ARBA" id="ARBA00023125"/>
    </source>
</evidence>